<name>A0A9X3E3S7_9HYPH</name>
<comment type="caution">
    <text evidence="1">The sequence shown here is derived from an EMBL/GenBank/DDBJ whole genome shotgun (WGS) entry which is preliminary data.</text>
</comment>
<dbReference type="Pfam" id="PF05119">
    <property type="entry name" value="Terminase_4"/>
    <property type="match status" value="1"/>
</dbReference>
<gene>
    <name evidence="1" type="ORF">OSH07_15470</name>
</gene>
<keyword evidence="2" id="KW-1185">Reference proteome</keyword>
<dbReference type="InterPro" id="IPR006448">
    <property type="entry name" value="Phage_term_ssu_P27"/>
</dbReference>
<dbReference type="EMBL" id="JAPKNK010000006">
    <property type="protein sequence ID" value="MCX5570608.1"/>
    <property type="molecule type" value="Genomic_DNA"/>
</dbReference>
<proteinExistence type="predicted"/>
<dbReference type="AlphaFoldDB" id="A0A9X3E3S7"/>
<reference evidence="1" key="1">
    <citation type="submission" date="2022-11" db="EMBL/GenBank/DDBJ databases">
        <title>Biodiversity and phylogenetic relationships of bacteria.</title>
        <authorList>
            <person name="Machado R.A.R."/>
            <person name="Bhat A."/>
            <person name="Loulou A."/>
            <person name="Kallel S."/>
        </authorList>
    </citation>
    <scope>NUCLEOTIDE SEQUENCE</scope>
    <source>
        <strain evidence="1">K-TC2</strain>
    </source>
</reference>
<organism evidence="1 2">
    <name type="scientific">Kaistia nematophila</name>
    <dbReference type="NCBI Taxonomy" id="2994654"/>
    <lineage>
        <taxon>Bacteria</taxon>
        <taxon>Pseudomonadati</taxon>
        <taxon>Pseudomonadota</taxon>
        <taxon>Alphaproteobacteria</taxon>
        <taxon>Hyphomicrobiales</taxon>
        <taxon>Kaistiaceae</taxon>
        <taxon>Kaistia</taxon>
    </lineage>
</organism>
<evidence type="ECO:0000313" key="1">
    <source>
        <dbReference type="EMBL" id="MCX5570608.1"/>
    </source>
</evidence>
<sequence>MRGRKPQNSNVVPLTEDVRRLDFEASAKAKARSLKPRGLERDVSKVWDRLAPCVCHPTVNRLAAHMVESFVMLCRCIARHERLRAAMELEGETYETQTRNGAQLKSRPEVGQMNESFRQALTLLRDFGLTPAAERGIKATSDQGDFDFGDGDFA</sequence>
<evidence type="ECO:0000313" key="2">
    <source>
        <dbReference type="Proteomes" id="UP001144805"/>
    </source>
</evidence>
<accession>A0A9X3E3S7</accession>
<dbReference type="RefSeq" id="WP_266339567.1">
    <property type="nucleotide sequence ID" value="NZ_JAPKNK010000006.1"/>
</dbReference>
<protein>
    <submittedName>
        <fullName evidence="1">P27 family phage terminase small subunit</fullName>
    </submittedName>
</protein>
<dbReference type="Proteomes" id="UP001144805">
    <property type="component" value="Unassembled WGS sequence"/>
</dbReference>